<comment type="caution">
    <text evidence="1">The sequence shown here is derived from an EMBL/GenBank/DDBJ whole genome shotgun (WGS) entry which is preliminary data.</text>
</comment>
<keyword evidence="2" id="KW-1185">Reference proteome</keyword>
<dbReference type="EMBL" id="CAJJDM010000183">
    <property type="protein sequence ID" value="CAD8116540.1"/>
    <property type="molecule type" value="Genomic_DNA"/>
</dbReference>
<dbReference type="AlphaFoldDB" id="A0A8S1QQ26"/>
<evidence type="ECO:0000313" key="2">
    <source>
        <dbReference type="Proteomes" id="UP000688137"/>
    </source>
</evidence>
<reference evidence="1" key="1">
    <citation type="submission" date="2021-01" db="EMBL/GenBank/DDBJ databases">
        <authorList>
            <consortium name="Genoscope - CEA"/>
            <person name="William W."/>
        </authorList>
    </citation>
    <scope>NUCLEOTIDE SEQUENCE</scope>
</reference>
<gene>
    <name evidence="1" type="ORF">PPRIM_AZ9-3.1.T1740016</name>
</gene>
<name>A0A8S1QQ26_PARPR</name>
<organism evidence="1 2">
    <name type="scientific">Paramecium primaurelia</name>
    <dbReference type="NCBI Taxonomy" id="5886"/>
    <lineage>
        <taxon>Eukaryota</taxon>
        <taxon>Sar</taxon>
        <taxon>Alveolata</taxon>
        <taxon>Ciliophora</taxon>
        <taxon>Intramacronucleata</taxon>
        <taxon>Oligohymenophorea</taxon>
        <taxon>Peniculida</taxon>
        <taxon>Parameciidae</taxon>
        <taxon>Paramecium</taxon>
    </lineage>
</organism>
<dbReference type="Proteomes" id="UP000688137">
    <property type="component" value="Unassembled WGS sequence"/>
</dbReference>
<protein>
    <submittedName>
        <fullName evidence="1">Uncharacterized protein</fullName>
    </submittedName>
</protein>
<sequence>MIKLFNSFNQIQTNKILIIKNLVLKMQKCKLNYKKFNLNLMEFYIKVNPNYQLSAFFNYVASRFIMVMQSKQLAIIFIIQIAQGFDRDVNYGQNYVLNQMQVWKQIKNKQHKNYSRSIQQNEVTQLLIFFIINIDFQIMKKKG</sequence>
<evidence type="ECO:0000313" key="1">
    <source>
        <dbReference type="EMBL" id="CAD8116540.1"/>
    </source>
</evidence>
<proteinExistence type="predicted"/>
<accession>A0A8S1QQ26</accession>